<protein>
    <submittedName>
        <fullName evidence="9">UDP-glucose:undecaprenyl-phosphate glucose-1-phosphate transferase</fullName>
        <ecNumber evidence="9">2.7.8.31</ecNumber>
    </submittedName>
    <submittedName>
        <fullName evidence="10">Undecaprenyl-phosphate glucose phosphotransferase</fullName>
    </submittedName>
</protein>
<dbReference type="RefSeq" id="WP_069151874.1">
    <property type="nucleotide sequence ID" value="NZ_DBGDOY010000038.1"/>
</dbReference>
<dbReference type="Pfam" id="PF13727">
    <property type="entry name" value="CoA_binding_3"/>
    <property type="match status" value="1"/>
</dbReference>
<keyword evidence="4 7" id="KW-0812">Transmembrane</keyword>
<evidence type="ECO:0000256" key="3">
    <source>
        <dbReference type="ARBA" id="ARBA00022679"/>
    </source>
</evidence>
<reference evidence="10 12" key="2">
    <citation type="submission" date="2016-08" db="EMBL/GenBank/DDBJ databases">
        <authorList>
            <person name="Seilhamer J.J."/>
        </authorList>
    </citation>
    <scope>NUCLEOTIDE SEQUENCE [LARGE SCALE GENOMIC DNA]</scope>
    <source>
        <strain evidence="10 12">NML150140-1</strain>
    </source>
</reference>
<feature type="transmembrane region" description="Helical" evidence="7">
    <location>
        <begin position="294"/>
        <end position="315"/>
    </location>
</feature>
<dbReference type="PANTHER" id="PTHR30576">
    <property type="entry name" value="COLANIC BIOSYNTHESIS UDP-GLUCOSE LIPID CARRIER TRANSFERASE"/>
    <property type="match status" value="1"/>
</dbReference>
<dbReference type="Proteomes" id="UP000094067">
    <property type="component" value="Unassembled WGS sequence"/>
</dbReference>
<evidence type="ECO:0000313" key="9">
    <source>
        <dbReference type="EMBL" id="ODM05678.1"/>
    </source>
</evidence>
<feature type="transmembrane region" description="Helical" evidence="7">
    <location>
        <begin position="12"/>
        <end position="32"/>
    </location>
</feature>
<evidence type="ECO:0000313" key="11">
    <source>
        <dbReference type="Proteomes" id="UP000094067"/>
    </source>
</evidence>
<evidence type="ECO:0000256" key="2">
    <source>
        <dbReference type="ARBA" id="ARBA00006464"/>
    </source>
</evidence>
<dbReference type="GO" id="GO:0016020">
    <property type="term" value="C:membrane"/>
    <property type="evidence" value="ECO:0007669"/>
    <property type="project" value="UniProtKB-SubCell"/>
</dbReference>
<keyword evidence="6 7" id="KW-0472">Membrane</keyword>
<feature type="domain" description="Bacterial sugar transferase" evidence="8">
    <location>
        <begin position="289"/>
        <end position="468"/>
    </location>
</feature>
<evidence type="ECO:0000259" key="8">
    <source>
        <dbReference type="Pfam" id="PF02397"/>
    </source>
</evidence>
<comment type="similarity">
    <text evidence="2">Belongs to the bacterial sugar transferase family.</text>
</comment>
<dbReference type="Proteomes" id="UP000094271">
    <property type="component" value="Unassembled WGS sequence"/>
</dbReference>
<sequence length="476" mass="54844">MIKDNQQYFNRLHVVVDAFVIAGSYILAWYLYIGSSLKNTGPEVGVLDMKVYFSALYFVVPGYLILYYWFKLYSPKRVQRSETEILNVCKANIVGVTIFLAVLFMVNNTVDSFQIHDFSRGMVGVFCVLNTVATLLMRALIRYLLHFVRKKGYNLKYILLIGYSRAAEEYINRINANPQWGYVVRGILDDKVPRGATYKGVKVLGSINNLLYILPENKLDEIAITLSLENYDRLEELVDLCEKSGVHTKFIPDYNSLIPGRPYMEDLMGLPVINIRYVPLSNTLSALAKRCVDLAGSFFGLILISPVLLFVAFLVKATSKGPVIFKQERVGLHNKPFMMYKFRTMYLQQPGEEKKGWTVKGDPRITRVGAFLRKTSLDELPQLFNVLKGDMSLVGPRPERPQFVEKFREEIPRYMIKHQVRPGMTGWAQINGYRGDTSIRKRIEYDIYYIENWSMTLDLKILFLTVFKGFINENAY</sequence>
<dbReference type="AlphaFoldDB" id="A0A1E3AAC2"/>
<dbReference type="EC" id="2.7.8.31" evidence="9"/>
<dbReference type="GO" id="GO:0089702">
    <property type="term" value="F:undecaprenyl-phosphate glucose phosphotransferase activity"/>
    <property type="evidence" value="ECO:0007669"/>
    <property type="project" value="UniProtKB-EC"/>
</dbReference>
<dbReference type="InterPro" id="IPR003362">
    <property type="entry name" value="Bact_transf"/>
</dbReference>
<evidence type="ECO:0000313" key="10">
    <source>
        <dbReference type="EMBL" id="ODR46843.1"/>
    </source>
</evidence>
<evidence type="ECO:0000256" key="6">
    <source>
        <dbReference type="ARBA" id="ARBA00023136"/>
    </source>
</evidence>
<dbReference type="Pfam" id="PF02397">
    <property type="entry name" value="Bac_transf"/>
    <property type="match status" value="1"/>
</dbReference>
<dbReference type="NCBIfam" id="TIGR03023">
    <property type="entry name" value="WcaJ_sugtrans"/>
    <property type="match status" value="1"/>
</dbReference>
<gene>
    <name evidence="9" type="primary">wcaJ_2</name>
    <name evidence="10" type="ORF">BEI59_24170</name>
    <name evidence="9" type="ORF">BEI61_01567</name>
</gene>
<feature type="transmembrane region" description="Helical" evidence="7">
    <location>
        <begin position="91"/>
        <end position="110"/>
    </location>
</feature>
<comment type="caution">
    <text evidence="9">The sequence shown here is derived from an EMBL/GenBank/DDBJ whole genome shotgun (WGS) entry which is preliminary data.</text>
</comment>
<dbReference type="NCBIfam" id="TIGR03025">
    <property type="entry name" value="EPS_sugtrans"/>
    <property type="match status" value="1"/>
</dbReference>
<evidence type="ECO:0000256" key="1">
    <source>
        <dbReference type="ARBA" id="ARBA00004141"/>
    </source>
</evidence>
<dbReference type="OrthoDB" id="9808602at2"/>
<dbReference type="InterPro" id="IPR017475">
    <property type="entry name" value="EPS_sugar_tfrase"/>
</dbReference>
<accession>A0A1E3AAC2</accession>
<dbReference type="InterPro" id="IPR017473">
    <property type="entry name" value="Undecaprenyl-P_gluc_Ptfrase"/>
</dbReference>
<evidence type="ECO:0000256" key="4">
    <source>
        <dbReference type="ARBA" id="ARBA00022692"/>
    </source>
</evidence>
<feature type="transmembrane region" description="Helical" evidence="7">
    <location>
        <begin position="52"/>
        <end position="70"/>
    </location>
</feature>
<keyword evidence="3 9" id="KW-0808">Transferase</keyword>
<dbReference type="PANTHER" id="PTHR30576:SF0">
    <property type="entry name" value="UNDECAPRENYL-PHOSPHATE N-ACETYLGALACTOSAMINYL 1-PHOSPHATE TRANSFERASE-RELATED"/>
    <property type="match status" value="1"/>
</dbReference>
<feature type="transmembrane region" description="Helical" evidence="7">
    <location>
        <begin position="122"/>
        <end position="141"/>
    </location>
</feature>
<evidence type="ECO:0000313" key="12">
    <source>
        <dbReference type="Proteomes" id="UP000094271"/>
    </source>
</evidence>
<keyword evidence="5 7" id="KW-1133">Transmembrane helix</keyword>
<comment type="subcellular location">
    <subcellularLocation>
        <location evidence="1">Membrane</location>
        <topology evidence="1">Multi-pass membrane protein</topology>
    </subcellularLocation>
</comment>
<evidence type="ECO:0000256" key="5">
    <source>
        <dbReference type="ARBA" id="ARBA00022989"/>
    </source>
</evidence>
<reference evidence="9 11" key="1">
    <citation type="submission" date="2016-07" db="EMBL/GenBank/DDBJ databases">
        <title>Characterization of isolates of Eisenbergiella tayi derived from blood cultures, using whole genome sequencing.</title>
        <authorList>
            <person name="Burdz T."/>
            <person name="Wiebe D."/>
            <person name="Huynh C."/>
            <person name="Bernard K."/>
        </authorList>
    </citation>
    <scope>NUCLEOTIDE SEQUENCE [LARGE SCALE GENOMIC DNA]</scope>
    <source>
        <strain evidence="9 11">NML 110608</strain>
    </source>
</reference>
<name>A0A1E3AAC2_9FIRM</name>
<organism evidence="9 11">
    <name type="scientific">Eisenbergiella tayi</name>
    <dbReference type="NCBI Taxonomy" id="1432052"/>
    <lineage>
        <taxon>Bacteria</taxon>
        <taxon>Bacillati</taxon>
        <taxon>Bacillota</taxon>
        <taxon>Clostridia</taxon>
        <taxon>Lachnospirales</taxon>
        <taxon>Lachnospiraceae</taxon>
        <taxon>Eisenbergiella</taxon>
    </lineage>
</organism>
<proteinExistence type="inferred from homology"/>
<evidence type="ECO:0000256" key="7">
    <source>
        <dbReference type="SAM" id="Phobius"/>
    </source>
</evidence>
<dbReference type="Gene3D" id="3.40.50.720">
    <property type="entry name" value="NAD(P)-binding Rossmann-like Domain"/>
    <property type="match status" value="1"/>
</dbReference>
<dbReference type="PATRIC" id="fig|1432052.4.peg.1754"/>
<dbReference type="EMBL" id="MEHA01000022">
    <property type="protein sequence ID" value="ODR46843.1"/>
    <property type="molecule type" value="Genomic_DNA"/>
</dbReference>
<dbReference type="EMBL" id="MCGH01000002">
    <property type="protein sequence ID" value="ODM05678.1"/>
    <property type="molecule type" value="Genomic_DNA"/>
</dbReference>